<dbReference type="SUPFAM" id="SSF53448">
    <property type="entry name" value="Nucleotide-diphospho-sugar transferases"/>
    <property type="match status" value="1"/>
</dbReference>
<accession>A0AAU8TNQ4</accession>
<dbReference type="InterPro" id="IPR029044">
    <property type="entry name" value="Nucleotide-diphossugar_trans"/>
</dbReference>
<name>A0AAU8TNQ4_9PSED</name>
<dbReference type="EMBL" id="CP011117">
    <property type="protein sequence ID" value="AKA83821.1"/>
    <property type="molecule type" value="Genomic_DNA"/>
</dbReference>
<evidence type="ECO:0000313" key="4">
    <source>
        <dbReference type="Proteomes" id="UP000033099"/>
    </source>
</evidence>
<evidence type="ECO:0000259" key="2">
    <source>
        <dbReference type="Pfam" id="PF20178"/>
    </source>
</evidence>
<dbReference type="InterPro" id="IPR007577">
    <property type="entry name" value="GlycoTrfase_DXD_sugar-bd_CS"/>
</dbReference>
<dbReference type="Pfam" id="PF20178">
    <property type="entry name" value="ToxA_N"/>
    <property type="match status" value="1"/>
</dbReference>
<dbReference type="Proteomes" id="UP000033099">
    <property type="component" value="Chromosome"/>
</dbReference>
<feature type="domain" description="Dermonecrotic toxin N-terminal" evidence="2">
    <location>
        <begin position="93"/>
        <end position="374"/>
    </location>
</feature>
<evidence type="ECO:0000313" key="3">
    <source>
        <dbReference type="EMBL" id="AKA83821.1"/>
    </source>
</evidence>
<dbReference type="RefSeq" id="WP_080944703.1">
    <property type="nucleotide sequence ID" value="NZ_CP011117.2"/>
</dbReference>
<evidence type="ECO:0000256" key="1">
    <source>
        <dbReference type="SAM" id="MobiDB-lite"/>
    </source>
</evidence>
<sequence length="981" mass="107955">MTIGFPAHHVNTRFDSSAQVSQSQPIQTVTSPMASGAAHPLANAWTRRSGSIKREISAQIAQSAGLSRGADAGRSTPRQNVEIETYIKKHADDFVSPEKEISTILAAKIKQSWGVEVDPDKTYLVTFKSDSEDEKDVVEKITLTQAALKNRQDTPIEDDKGWFRKFAQYFSPLVYGYNKVDELIRSASSRQAIYREPQPPETALYTAATKVSIPVGGFKALVWNTERTQLYKGTLDGFWEKHTGSYASLSKIAFVKAINLQRLEGTLDPVEADLAQRALGPVARKAWSELTLGDFAHPAVKDPNLDMGLLSINGLQSTDLMFVTDRHTQLTLLYIPGNSSPIHRFDNPGQMRTWLAMQASDPVKRESLLTHFSLKDQARKAFSDGVRQTLEGLGNWSDAQASGNAFLSELNGWVPERFIALDPLSGDPFQQVMVRQKARSYSDADNAIVSDSDYTKNKIAQGVEEAVKAAMFMTPLALVMPEVAIALDAFYLAAGATQVGIGIDDVAKGKASGTDRIVFGVLNAVPPLAGHAGAPLAKALATAKAGRNEASQFVAAGIDAGRQAPTRLADQRLAFLNPPQRINGQIGYPMSPLSPPSLLDEFTMPMDDVFKMGSSEHYRVFVNGYSNEVRYDVAAGLWRGVNHDGTVNDIFYWREGEGRWASGTRSEALAGRQNAPAATENKTVRFPSLPPLPSNVAPLPKVIHYFWAGNEMPEHLIQNILENSRKSPGYKSIVHVDANNARVLESITSALDHKVGGLEVHDLKQDEAFQAFNASQYAEMYQYFRSGQGQNLAASSDVMRVVLIKKHGGIYLDTDDSLTVNVGNVELNASPTDILMNAPVNYEPADFQGFNTSNFSSHADNPLLEEILEQSYKRFKENKPWLDTHRPMLDAHSTTAERQAYKNYEKKIFEITGPKLFADVLGEAGYGFFPTVNDLVEAVNTNVVLPRNYAARLSESQGHYMAMRHKLDVEIGGEHSMAHSR</sequence>
<dbReference type="KEGG" id="pfb:VO64_3275"/>
<gene>
    <name evidence="3" type="ORF">VO64_3275</name>
</gene>
<protein>
    <recommendedName>
        <fullName evidence="2">Dermonecrotic toxin N-terminal domain-containing protein</fullName>
    </recommendedName>
</protein>
<dbReference type="Pfam" id="PF04488">
    <property type="entry name" value="Gly_transf_sug"/>
    <property type="match status" value="1"/>
</dbReference>
<proteinExistence type="predicted"/>
<organism evidence="3 4">
    <name type="scientific">Pseudomonas synxantha</name>
    <dbReference type="NCBI Taxonomy" id="47883"/>
    <lineage>
        <taxon>Bacteria</taxon>
        <taxon>Pseudomonadati</taxon>
        <taxon>Pseudomonadota</taxon>
        <taxon>Gammaproteobacteria</taxon>
        <taxon>Pseudomonadales</taxon>
        <taxon>Pseudomonadaceae</taxon>
        <taxon>Pseudomonas</taxon>
    </lineage>
</organism>
<reference evidence="3 4" key="1">
    <citation type="journal article" date="2015" name="Genome Announc.">
        <title>Complete Genome Sequence of Biocontrol Strain Pseudomonas fluorescens LBUM223.</title>
        <authorList>
            <person name="Roquigny R."/>
            <person name="Arseneault T."/>
            <person name="Gadkar V.J."/>
            <person name="Novinscak A."/>
            <person name="Joly D.L."/>
            <person name="Filion M."/>
        </authorList>
    </citation>
    <scope>NUCLEOTIDE SEQUENCE [LARGE SCALE GENOMIC DNA]</scope>
    <source>
        <strain evidence="3 4">LBUM223</strain>
    </source>
</reference>
<dbReference type="AlphaFoldDB" id="A0AAU8TNQ4"/>
<dbReference type="InterPro" id="IPR046673">
    <property type="entry name" value="ToxA_N"/>
</dbReference>
<dbReference type="Gene3D" id="3.90.550.20">
    <property type="match status" value="1"/>
</dbReference>
<feature type="region of interest" description="Disordered" evidence="1">
    <location>
        <begin position="664"/>
        <end position="683"/>
    </location>
</feature>